<keyword evidence="10" id="KW-1185">Reference proteome</keyword>
<dbReference type="AlphaFoldDB" id="Q8EQN0"/>
<dbReference type="KEGG" id="oih:OB1664"/>
<keyword evidence="6" id="KW-0406">Ion transport</keyword>
<evidence type="ECO:0000256" key="5">
    <source>
        <dbReference type="ARBA" id="ARBA00022989"/>
    </source>
</evidence>
<dbReference type="eggNOG" id="COG0168">
    <property type="taxonomic scope" value="Bacteria"/>
</dbReference>
<dbReference type="GO" id="GO:0008324">
    <property type="term" value="F:monoatomic cation transmembrane transporter activity"/>
    <property type="evidence" value="ECO:0007669"/>
    <property type="project" value="InterPro"/>
</dbReference>
<dbReference type="STRING" id="221109.gene:10733904"/>
<feature type="transmembrane region" description="Helical" evidence="8">
    <location>
        <begin position="195"/>
        <end position="215"/>
    </location>
</feature>
<feature type="transmembrane region" description="Helical" evidence="8">
    <location>
        <begin position="143"/>
        <end position="174"/>
    </location>
</feature>
<dbReference type="EMBL" id="BA000028">
    <property type="protein sequence ID" value="BAC13620.1"/>
    <property type="molecule type" value="Genomic_DNA"/>
</dbReference>
<evidence type="ECO:0000313" key="10">
    <source>
        <dbReference type="Proteomes" id="UP000000822"/>
    </source>
</evidence>
<evidence type="ECO:0000256" key="2">
    <source>
        <dbReference type="ARBA" id="ARBA00022448"/>
    </source>
</evidence>
<keyword evidence="4 8" id="KW-0812">Transmembrane</keyword>
<evidence type="ECO:0000256" key="7">
    <source>
        <dbReference type="ARBA" id="ARBA00023136"/>
    </source>
</evidence>
<dbReference type="PANTHER" id="PTHR32024:SF1">
    <property type="entry name" value="KTR SYSTEM POTASSIUM UPTAKE PROTEIN B"/>
    <property type="match status" value="1"/>
</dbReference>
<dbReference type="Proteomes" id="UP000000822">
    <property type="component" value="Chromosome"/>
</dbReference>
<dbReference type="PhylomeDB" id="Q8EQN0"/>
<evidence type="ECO:0000256" key="3">
    <source>
        <dbReference type="ARBA" id="ARBA00022475"/>
    </source>
</evidence>
<protein>
    <submittedName>
        <fullName evidence="9">Na(+)-transporting ATP synthase (Divided with OB1663 and OB1664)</fullName>
    </submittedName>
</protein>
<feature type="transmembrane region" description="Helical" evidence="8">
    <location>
        <begin position="74"/>
        <end position="93"/>
    </location>
</feature>
<evidence type="ECO:0000256" key="4">
    <source>
        <dbReference type="ARBA" id="ARBA00022692"/>
    </source>
</evidence>
<keyword evidence="2" id="KW-0813">Transport</keyword>
<dbReference type="InterPro" id="IPR003445">
    <property type="entry name" value="Cat_transpt"/>
</dbReference>
<feature type="transmembrane region" description="Helical" evidence="8">
    <location>
        <begin position="221"/>
        <end position="239"/>
    </location>
</feature>
<dbReference type="GO" id="GO:0005886">
    <property type="term" value="C:plasma membrane"/>
    <property type="evidence" value="ECO:0007669"/>
    <property type="project" value="UniProtKB-SubCell"/>
</dbReference>
<reference evidence="9 10" key="2">
    <citation type="journal article" date="2002" name="Nucleic Acids Res.">
        <title>Genome sequence of Oceanobacillus iheyensis isolated from the Iheya Ridge and its unexpected adaptive capabilities to extreme environments.</title>
        <authorList>
            <person name="Takami H."/>
            <person name="Takaki Y."/>
            <person name="Uchiyama I."/>
        </authorList>
    </citation>
    <scope>NUCLEOTIDE SEQUENCE [LARGE SCALE GENOMIC DNA]</scope>
    <source>
        <strain evidence="10">DSM 14371 / CIP 107618 / JCM 11309 / KCTC 3954 / HTE831</strain>
    </source>
</reference>
<comment type="subcellular location">
    <subcellularLocation>
        <location evidence="1">Cell membrane</location>
        <topology evidence="1">Multi-pass membrane protein</topology>
    </subcellularLocation>
</comment>
<feature type="transmembrane region" description="Helical" evidence="8">
    <location>
        <begin position="251"/>
        <end position="272"/>
    </location>
</feature>
<gene>
    <name evidence="9" type="ordered locus">OB1664</name>
</gene>
<name>Q8EQN0_OCEIH</name>
<evidence type="ECO:0000256" key="8">
    <source>
        <dbReference type="SAM" id="Phobius"/>
    </source>
</evidence>
<keyword evidence="7 8" id="KW-0472">Membrane</keyword>
<keyword evidence="3" id="KW-1003">Cell membrane</keyword>
<sequence length="289" mass="31150">MDLVGIFTSLFHVVSAFNNAGFSLWSDSLMGYVGDPVVNIIITFLFIVGGIGFTVISDLMMTRKYHQLSLHTKLMIIGTLSINIIATIVIFLLEYTNSETLANLALDEKLWASYFQAVTPRTAGFNSLDIGSMNPATLTLTMFLMFIGAGSASTGSGIKLTTFIVIVLAVNAYLRGKKEAVIFKRSIPGQVVHRALAITVISLLMVITVIFLLTITEDAPYLHIIFEAFSAFGTVGLSMGLTAELSESGKLLLCILMLAGRIGPITLAFALARTSKGNIGYPKDDVFTG</sequence>
<evidence type="ECO:0000256" key="6">
    <source>
        <dbReference type="ARBA" id="ARBA00023065"/>
    </source>
</evidence>
<organism evidence="9 10">
    <name type="scientific">Oceanobacillus iheyensis (strain DSM 14371 / CIP 107618 / JCM 11309 / KCTC 3954 / HTE831)</name>
    <dbReference type="NCBI Taxonomy" id="221109"/>
    <lineage>
        <taxon>Bacteria</taxon>
        <taxon>Bacillati</taxon>
        <taxon>Bacillota</taxon>
        <taxon>Bacilli</taxon>
        <taxon>Bacillales</taxon>
        <taxon>Bacillaceae</taxon>
        <taxon>Oceanobacillus</taxon>
    </lineage>
</organism>
<dbReference type="GO" id="GO:0030001">
    <property type="term" value="P:metal ion transport"/>
    <property type="evidence" value="ECO:0007669"/>
    <property type="project" value="UniProtKB-ARBA"/>
</dbReference>
<accession>Q8EQN0</accession>
<feature type="transmembrane region" description="Helical" evidence="8">
    <location>
        <begin position="40"/>
        <end position="62"/>
    </location>
</feature>
<reference evidence="9 10" key="1">
    <citation type="journal article" date="2001" name="FEMS Microbiol. Lett.">
        <title>Oceanobacillus iheyensis gen. nov., sp. nov., a deep-sea extremely halotolerant and alkaliphilic species isolated from a depth of 1050 m on the Iheya Ridge.</title>
        <authorList>
            <person name="Lu J."/>
            <person name="Nogi Y."/>
            <person name="Takami H."/>
        </authorList>
    </citation>
    <scope>NUCLEOTIDE SEQUENCE [LARGE SCALE GENOMIC DNA]</scope>
    <source>
        <strain evidence="10">DSM 14371 / CIP 107618 / JCM 11309 / KCTC 3954 / HTE831</strain>
    </source>
</reference>
<evidence type="ECO:0000256" key="1">
    <source>
        <dbReference type="ARBA" id="ARBA00004651"/>
    </source>
</evidence>
<dbReference type="HOGENOM" id="CLU_026429_0_1_9"/>
<keyword evidence="5 8" id="KW-1133">Transmembrane helix</keyword>
<dbReference type="PANTHER" id="PTHR32024">
    <property type="entry name" value="TRK SYSTEM POTASSIUM UPTAKE PROTEIN TRKG-RELATED"/>
    <property type="match status" value="1"/>
</dbReference>
<proteinExistence type="predicted"/>
<dbReference type="Pfam" id="PF02386">
    <property type="entry name" value="TrkH"/>
    <property type="match status" value="1"/>
</dbReference>
<evidence type="ECO:0000313" key="9">
    <source>
        <dbReference type="EMBL" id="BAC13620.1"/>
    </source>
</evidence>